<keyword evidence="4 7" id="KW-0442">Lipid degradation</keyword>
<keyword evidence="5" id="KW-0443">Lipid metabolism</keyword>
<name>A0A9P0HRX5_NEZVI</name>
<evidence type="ECO:0000256" key="5">
    <source>
        <dbReference type="ARBA" id="ARBA00023098"/>
    </source>
</evidence>
<protein>
    <recommendedName>
        <fullName evidence="7">Lipase</fullName>
    </recommendedName>
</protein>
<evidence type="ECO:0000256" key="8">
    <source>
        <dbReference type="PIRSR" id="PIRSR000862-1"/>
    </source>
</evidence>
<dbReference type="GO" id="GO:0016042">
    <property type="term" value="P:lipid catabolic process"/>
    <property type="evidence" value="ECO:0007669"/>
    <property type="project" value="UniProtKB-KW"/>
</dbReference>
<feature type="active site" description="Charge relay system" evidence="8">
    <location>
        <position position="365"/>
    </location>
</feature>
<dbReference type="InterPro" id="IPR006693">
    <property type="entry name" value="AB_hydrolase_lipase"/>
</dbReference>
<dbReference type="AlphaFoldDB" id="A0A9P0HRX5"/>
<reference evidence="11" key="1">
    <citation type="submission" date="2022-01" db="EMBL/GenBank/DDBJ databases">
        <authorList>
            <person name="King R."/>
        </authorList>
    </citation>
    <scope>NUCLEOTIDE SEQUENCE</scope>
</reference>
<evidence type="ECO:0000256" key="3">
    <source>
        <dbReference type="ARBA" id="ARBA00022801"/>
    </source>
</evidence>
<dbReference type="Proteomes" id="UP001152798">
    <property type="component" value="Chromosome 7"/>
</dbReference>
<keyword evidence="6" id="KW-0325">Glycoprotein</keyword>
<keyword evidence="3 7" id="KW-0378">Hydrolase</keyword>
<evidence type="ECO:0000259" key="10">
    <source>
        <dbReference type="Pfam" id="PF04083"/>
    </source>
</evidence>
<gene>
    <name evidence="11" type="ORF">NEZAVI_LOCUS14761</name>
</gene>
<evidence type="ECO:0000256" key="6">
    <source>
        <dbReference type="ARBA" id="ARBA00023180"/>
    </source>
</evidence>
<dbReference type="FunFam" id="3.40.50.1820:FF:000057">
    <property type="entry name" value="Lipase"/>
    <property type="match status" value="1"/>
</dbReference>
<feature type="chain" id="PRO_5040383143" description="Lipase" evidence="9">
    <location>
        <begin position="19"/>
        <end position="388"/>
    </location>
</feature>
<dbReference type="PANTHER" id="PTHR11005">
    <property type="entry name" value="LYSOSOMAL ACID LIPASE-RELATED"/>
    <property type="match status" value="1"/>
</dbReference>
<feature type="signal peptide" evidence="9">
    <location>
        <begin position="1"/>
        <end position="18"/>
    </location>
</feature>
<feature type="active site" description="Charge relay system" evidence="8">
    <location>
        <position position="335"/>
    </location>
</feature>
<keyword evidence="2 9" id="KW-0732">Signal</keyword>
<evidence type="ECO:0000256" key="2">
    <source>
        <dbReference type="ARBA" id="ARBA00022729"/>
    </source>
</evidence>
<dbReference type="SUPFAM" id="SSF53474">
    <property type="entry name" value="alpha/beta-Hydrolases"/>
    <property type="match status" value="1"/>
</dbReference>
<accession>A0A9P0HRX5</accession>
<evidence type="ECO:0000256" key="1">
    <source>
        <dbReference type="ARBA" id="ARBA00010701"/>
    </source>
</evidence>
<dbReference type="OrthoDB" id="9974421at2759"/>
<dbReference type="EMBL" id="OV725083">
    <property type="protein sequence ID" value="CAH1406925.1"/>
    <property type="molecule type" value="Genomic_DNA"/>
</dbReference>
<sequence>MWQLLVLSVLVSASHLSAEDLSVADLVLRHGYPFDVHELTTEDGYVLSLFRIPFGKKDIHQLGPPVILQHGLQCSAACWLFSEPDKGLGFIMADQGYDVWMPNSRGTTYSRKHRTLDPNSWFDEDKYWDFSFHELGYYDLSASIDYILKTTGHEALYYIGHSEGTTQFFVLMSSRPNYNQKVLHMSALAPIAFMENISGPEKFNTLFAPALSRLSEFFHSYSVLSGSFLHFLLRLVCNLNLSTQKLCSHVIYLTSEQDPQQVNSTLIPTVTSFVPAGTSLKQLIHYTQLAHNGGKFTQYDYGKPINKIVYRQEDPPEYDLSKITTPVVLHHASNDWISDTKDVMTLYKQLPNCSKVLIPLPNFNHMDFMWAIDVWKLVYEPMINILKH</sequence>
<evidence type="ECO:0000256" key="4">
    <source>
        <dbReference type="ARBA" id="ARBA00022963"/>
    </source>
</evidence>
<evidence type="ECO:0000256" key="9">
    <source>
        <dbReference type="SAM" id="SignalP"/>
    </source>
</evidence>
<dbReference type="Pfam" id="PF04083">
    <property type="entry name" value="Abhydro_lipase"/>
    <property type="match status" value="1"/>
</dbReference>
<keyword evidence="12" id="KW-1185">Reference proteome</keyword>
<dbReference type="InterPro" id="IPR025483">
    <property type="entry name" value="Lipase_euk"/>
</dbReference>
<evidence type="ECO:0000313" key="11">
    <source>
        <dbReference type="EMBL" id="CAH1406925.1"/>
    </source>
</evidence>
<proteinExistence type="inferred from homology"/>
<dbReference type="GO" id="GO:0016788">
    <property type="term" value="F:hydrolase activity, acting on ester bonds"/>
    <property type="evidence" value="ECO:0007669"/>
    <property type="project" value="InterPro"/>
</dbReference>
<dbReference type="PIRSF" id="PIRSF000862">
    <property type="entry name" value="Steryl_ester_lip"/>
    <property type="match status" value="1"/>
</dbReference>
<comment type="similarity">
    <text evidence="1 7">Belongs to the AB hydrolase superfamily. Lipase family.</text>
</comment>
<dbReference type="InterPro" id="IPR029058">
    <property type="entry name" value="AB_hydrolase_fold"/>
</dbReference>
<organism evidence="11 12">
    <name type="scientific">Nezara viridula</name>
    <name type="common">Southern green stink bug</name>
    <name type="synonym">Cimex viridulus</name>
    <dbReference type="NCBI Taxonomy" id="85310"/>
    <lineage>
        <taxon>Eukaryota</taxon>
        <taxon>Metazoa</taxon>
        <taxon>Ecdysozoa</taxon>
        <taxon>Arthropoda</taxon>
        <taxon>Hexapoda</taxon>
        <taxon>Insecta</taxon>
        <taxon>Pterygota</taxon>
        <taxon>Neoptera</taxon>
        <taxon>Paraneoptera</taxon>
        <taxon>Hemiptera</taxon>
        <taxon>Heteroptera</taxon>
        <taxon>Panheteroptera</taxon>
        <taxon>Pentatomomorpha</taxon>
        <taxon>Pentatomoidea</taxon>
        <taxon>Pentatomidae</taxon>
        <taxon>Pentatominae</taxon>
        <taxon>Nezara</taxon>
    </lineage>
</organism>
<dbReference type="Gene3D" id="3.40.50.1820">
    <property type="entry name" value="alpha/beta hydrolase"/>
    <property type="match status" value="1"/>
</dbReference>
<evidence type="ECO:0000256" key="7">
    <source>
        <dbReference type="PIRNR" id="PIRNR000862"/>
    </source>
</evidence>
<evidence type="ECO:0000313" key="12">
    <source>
        <dbReference type="Proteomes" id="UP001152798"/>
    </source>
</evidence>
<feature type="active site" description="Nucleophile" evidence="8">
    <location>
        <position position="162"/>
    </location>
</feature>
<feature type="domain" description="Partial AB-hydrolase lipase" evidence="10">
    <location>
        <begin position="24"/>
        <end position="82"/>
    </location>
</feature>